<evidence type="ECO:0000313" key="3">
    <source>
        <dbReference type="Proteomes" id="UP000465302"/>
    </source>
</evidence>
<protein>
    <submittedName>
        <fullName evidence="2">Uncharacterized protein</fullName>
    </submittedName>
</protein>
<feature type="region of interest" description="Disordered" evidence="1">
    <location>
        <begin position="178"/>
        <end position="236"/>
    </location>
</feature>
<name>A0A7I9W6Y5_MYCAG</name>
<feature type="region of interest" description="Disordered" evidence="1">
    <location>
        <begin position="304"/>
        <end position="360"/>
    </location>
</feature>
<organism evidence="2 3">
    <name type="scientific">Mycolicibacterium agri</name>
    <name type="common">Mycobacterium agri</name>
    <dbReference type="NCBI Taxonomy" id="36811"/>
    <lineage>
        <taxon>Bacteria</taxon>
        <taxon>Bacillati</taxon>
        <taxon>Actinomycetota</taxon>
        <taxon>Actinomycetes</taxon>
        <taxon>Mycobacteriales</taxon>
        <taxon>Mycobacteriaceae</taxon>
        <taxon>Mycolicibacterium</taxon>
    </lineage>
</organism>
<feature type="compositionally biased region" description="Polar residues" evidence="1">
    <location>
        <begin position="208"/>
        <end position="236"/>
    </location>
</feature>
<feature type="compositionally biased region" description="Polar residues" evidence="1">
    <location>
        <begin position="10"/>
        <end position="24"/>
    </location>
</feature>
<dbReference type="Proteomes" id="UP000465302">
    <property type="component" value="Unassembled WGS sequence"/>
</dbReference>
<gene>
    <name evidence="2" type="ORF">MAGR_43570</name>
</gene>
<dbReference type="EMBL" id="BLKS01000001">
    <property type="protein sequence ID" value="GFG52916.1"/>
    <property type="molecule type" value="Genomic_DNA"/>
</dbReference>
<dbReference type="AlphaFoldDB" id="A0A7I9W6Y5"/>
<comment type="caution">
    <text evidence="2">The sequence shown here is derived from an EMBL/GenBank/DDBJ whole genome shotgun (WGS) entry which is preliminary data.</text>
</comment>
<reference evidence="2 3" key="1">
    <citation type="journal article" date="2019" name="Emerg. Microbes Infect.">
        <title>Comprehensive subspecies identification of 175 nontuberculous mycobacteria species based on 7547 genomic profiles.</title>
        <authorList>
            <person name="Matsumoto Y."/>
            <person name="Kinjo T."/>
            <person name="Motooka D."/>
            <person name="Nabeya D."/>
            <person name="Jung N."/>
            <person name="Uechi K."/>
            <person name="Horii T."/>
            <person name="Iida T."/>
            <person name="Fujita J."/>
            <person name="Nakamura S."/>
        </authorList>
    </citation>
    <scope>NUCLEOTIDE SEQUENCE [LARGE SCALE GENOMIC DNA]</scope>
    <source>
        <strain evidence="2 3">JCM 6377</strain>
    </source>
</reference>
<evidence type="ECO:0000256" key="1">
    <source>
        <dbReference type="SAM" id="MobiDB-lite"/>
    </source>
</evidence>
<sequence length="360" mass="35607">MVDRSPDGPVTTTNNTHPKGTPMTNPISMLFDWLLSLTRPGADPNDVRAFVANPTQAASQAMGTAVTQAQLTQAASAVVAPAAVYGHSDPVQALQHTVADNHGLTFAPQRVFAPETNTDLASHNDIGSPRAGEDVQQGVGNVNLDFDFSRDINASDGAVVNTGTIGGNVDTTNVEGDGNIVGDDNDGANTGDVTAGQGSNVQAGGKNNDLNDTGDDVNTTAGGDVATNTGSGQNTQVGDIDTSGGNAAGGDGGHGGGGLIGIGNDGGDGGAAAGGSGGGVIIAPTQNTNSNNQSAGDDINNVDVSGSSAPVSVGNEDNDWAGGDQTNVGGSVGGDVDASHDDNSTHQQTDIHQGVDVDLF</sequence>
<feature type="region of interest" description="Disordered" evidence="1">
    <location>
        <begin position="1"/>
        <end position="24"/>
    </location>
</feature>
<evidence type="ECO:0000313" key="2">
    <source>
        <dbReference type="EMBL" id="GFG52916.1"/>
    </source>
</evidence>
<proteinExistence type="predicted"/>
<accession>A0A7I9W6Y5</accession>